<proteinExistence type="predicted"/>
<evidence type="ECO:0000313" key="1">
    <source>
        <dbReference type="EMBL" id="ANU59210.1"/>
    </source>
</evidence>
<organism evidence="1 2">
    <name type="scientific">Bacteroides caecimuris</name>
    <dbReference type="NCBI Taxonomy" id="1796613"/>
    <lineage>
        <taxon>Bacteria</taxon>
        <taxon>Pseudomonadati</taxon>
        <taxon>Bacteroidota</taxon>
        <taxon>Bacteroidia</taxon>
        <taxon>Bacteroidales</taxon>
        <taxon>Bacteroidaceae</taxon>
        <taxon>Bacteroides</taxon>
    </lineage>
</organism>
<dbReference type="KEGG" id="bcae:A4V03_17975"/>
<dbReference type="Proteomes" id="UP000092631">
    <property type="component" value="Chromosome"/>
</dbReference>
<reference evidence="2" key="1">
    <citation type="submission" date="2016-04" db="EMBL/GenBank/DDBJ databases">
        <title>Complete Genome Sequences of Twelve Strains of a Stable Defined Moderately Diverse Mouse Microbiota 2 (sDMDMm2).</title>
        <authorList>
            <person name="Uchimura Y."/>
            <person name="Wyss M."/>
            <person name="Brugiroux S."/>
            <person name="Limenitakis J.P."/>
            <person name="Stecher B."/>
            <person name="McCoy K.D."/>
            <person name="Macpherson A.J."/>
        </authorList>
    </citation>
    <scope>NUCLEOTIDE SEQUENCE [LARGE SCALE GENOMIC DNA]</scope>
    <source>
        <strain evidence="2">I48</strain>
    </source>
</reference>
<name>A0A1C7H608_9BACE</name>
<sequence>MYYQCKDKSLSETSGFQEKIIADGMNNLILQEGLYSSLWCGNIPNFLSLSLFFLREYATFALSHKY</sequence>
<dbReference type="AlphaFoldDB" id="A0A1C7H608"/>
<protein>
    <submittedName>
        <fullName evidence="1">Uncharacterized protein</fullName>
    </submittedName>
</protein>
<evidence type="ECO:0000313" key="2">
    <source>
        <dbReference type="Proteomes" id="UP000092631"/>
    </source>
</evidence>
<keyword evidence="2" id="KW-1185">Reference proteome</keyword>
<accession>A0A1C7H608</accession>
<dbReference type="EMBL" id="CP015401">
    <property type="protein sequence ID" value="ANU59210.1"/>
    <property type="molecule type" value="Genomic_DNA"/>
</dbReference>
<gene>
    <name evidence="1" type="ORF">A4V03_17975</name>
</gene>